<gene>
    <name evidence="3" type="ORF">AT03_21215</name>
</gene>
<dbReference type="RefSeq" id="WP_025799536.1">
    <property type="nucleotide sequence ID" value="NZ_CP009706.1"/>
</dbReference>
<proteinExistence type="predicted"/>
<dbReference type="InterPro" id="IPR017745">
    <property type="entry name" value="BcsE"/>
</dbReference>
<dbReference type="NCBIfam" id="TIGR03369">
    <property type="entry name" value="cellulose_bcsE"/>
    <property type="match status" value="1"/>
</dbReference>
<dbReference type="PATRIC" id="fig|1453496.5.peg.4364"/>
<dbReference type="Pfam" id="PF10995">
    <property type="entry name" value="CBP_BcsE"/>
    <property type="match status" value="1"/>
</dbReference>
<sequence>MALSFSLGVHQLWDELRIMQAPGLYWVSADREVDAKSFCQQVISSQPAETRAALISVNHPPQDIISANYAHGPDKLPIYSLPESKKALFQLTEDLMRGLNPKNRLLMLLTPSSIWEQLQPYELTDWMRKTARWLRQQNCTLLILDYGKSANNQRATLQSQHRTLCGLASLRWLQDLHRYDVAYWCNQNGVTAQQDVSVSFDEQGWHAQEDASQAPQPRNDEQLYLAHKGVLEGAPPLSENWHLFESNLALFNAAYAAQASTLVFQLSNSDQLDALARKIHTLRRQRGKIIKLVVRESTPCLRFSDERLLLACGANLIVPHNAPLSRCLTMLEGIQGQTYPRHVPADINLLIDAMRPLNLKGYIPYNPFCETLMSLMNNALLPEDSKGILVALRPVPGLRAEQALTLCRARRFGDLVTIDENRLTLFLSSCRINDLDVALKHIFPLPVEEVFSNRMVWYQDKLIIMELQQMQLNKPSNWHLSDRLAPLVGNKSSPVAEERPPRHSPQPISLSLALHQERAE</sequence>
<dbReference type="HOGENOM" id="CLU_039389_2_0_6"/>
<reference evidence="3 4" key="1">
    <citation type="journal article" date="2014" name="Gut Pathog.">
        <title>Gene clusters of Hafnia alvei strain FB1 important in survival and pathogenesis: a draft genome perspective.</title>
        <authorList>
            <person name="Tan J.Y."/>
            <person name="Yin W.F."/>
            <person name="Chan K.G."/>
        </authorList>
    </citation>
    <scope>NUCLEOTIDE SEQUENCE [LARGE SCALE GENOMIC DNA]</scope>
    <source>
        <strain evidence="3 4">FB1</strain>
    </source>
</reference>
<keyword evidence="4" id="KW-1185">Reference proteome</keyword>
<name>A0A097R7H5_HAFAL</name>
<dbReference type="Proteomes" id="UP000029986">
    <property type="component" value="Chromosome"/>
</dbReference>
<evidence type="ECO:0000256" key="2">
    <source>
        <dbReference type="SAM" id="MobiDB-lite"/>
    </source>
</evidence>
<dbReference type="EMBL" id="CP009706">
    <property type="protein sequence ID" value="AIU74676.1"/>
    <property type="molecule type" value="Genomic_DNA"/>
</dbReference>
<dbReference type="KEGG" id="hav:AT03_21215"/>
<dbReference type="GO" id="GO:0035438">
    <property type="term" value="F:cyclic-di-GMP binding"/>
    <property type="evidence" value="ECO:0007669"/>
    <property type="project" value="InterPro"/>
</dbReference>
<organism evidence="3 4">
    <name type="scientific">Hafnia alvei FB1</name>
    <dbReference type="NCBI Taxonomy" id="1453496"/>
    <lineage>
        <taxon>Bacteria</taxon>
        <taxon>Pseudomonadati</taxon>
        <taxon>Pseudomonadota</taxon>
        <taxon>Gammaproteobacteria</taxon>
        <taxon>Enterobacterales</taxon>
        <taxon>Hafniaceae</taxon>
        <taxon>Hafnia</taxon>
    </lineage>
</organism>
<evidence type="ECO:0000313" key="4">
    <source>
        <dbReference type="Proteomes" id="UP000029986"/>
    </source>
</evidence>
<evidence type="ECO:0000256" key="1">
    <source>
        <dbReference type="NCBIfam" id="TIGR03369"/>
    </source>
</evidence>
<evidence type="ECO:0000313" key="3">
    <source>
        <dbReference type="EMBL" id="AIU74676.1"/>
    </source>
</evidence>
<accession>A0A097R7H5</accession>
<dbReference type="AlphaFoldDB" id="A0A097R7H5"/>
<feature type="region of interest" description="Disordered" evidence="2">
    <location>
        <begin position="490"/>
        <end position="520"/>
    </location>
</feature>
<dbReference type="OrthoDB" id="5840260at2"/>
<dbReference type="eggNOG" id="ENOG502Z9EC">
    <property type="taxonomic scope" value="Bacteria"/>
</dbReference>
<protein>
    <recommendedName>
        <fullName evidence="1">Cellulose biosynthesis protein BcsE</fullName>
    </recommendedName>
</protein>